<proteinExistence type="predicted"/>
<dbReference type="RefSeq" id="WP_343335672.1">
    <property type="nucleotide sequence ID" value="NZ_JAPOHD010000068.1"/>
</dbReference>
<reference evidence="3" key="1">
    <citation type="submission" date="2022-11" db="EMBL/GenBank/DDBJ databases">
        <title>Marilongibacter aestuarii gen. nov., sp. nov., isolated from tidal flat sediment.</title>
        <authorList>
            <person name="Jiayan W."/>
        </authorList>
    </citation>
    <scope>NUCLEOTIDE SEQUENCE</scope>
    <source>
        <strain evidence="3">Z1-6</strain>
    </source>
</reference>
<keyword evidence="3" id="KW-0326">Glycosidase</keyword>
<protein>
    <submittedName>
        <fullName evidence="3">Phosphodiester glycosidase family protein</fullName>
    </submittedName>
</protein>
<evidence type="ECO:0000313" key="4">
    <source>
        <dbReference type="Proteomes" id="UP001145087"/>
    </source>
</evidence>
<feature type="chain" id="PRO_5040991545" evidence="1">
    <location>
        <begin position="22"/>
        <end position="277"/>
    </location>
</feature>
<gene>
    <name evidence="3" type="ORF">OU798_23565</name>
</gene>
<evidence type="ECO:0000313" key="3">
    <source>
        <dbReference type="EMBL" id="MCY1723349.1"/>
    </source>
</evidence>
<dbReference type="AlphaFoldDB" id="A0A9X3FA57"/>
<dbReference type="PANTHER" id="PTHR40446">
    <property type="entry name" value="N-ACETYLGLUCOSAMINE-1-PHOSPHODIESTER ALPHA-N-ACETYLGLUCOSAMINIDASE"/>
    <property type="match status" value="1"/>
</dbReference>
<dbReference type="Pfam" id="PF09992">
    <property type="entry name" value="NAGPA"/>
    <property type="match status" value="1"/>
</dbReference>
<comment type="caution">
    <text evidence="3">The sequence shown here is derived from an EMBL/GenBank/DDBJ whole genome shotgun (WGS) entry which is preliminary data.</text>
</comment>
<keyword evidence="1" id="KW-0732">Signal</keyword>
<dbReference type="Proteomes" id="UP001145087">
    <property type="component" value="Unassembled WGS sequence"/>
</dbReference>
<evidence type="ECO:0000259" key="2">
    <source>
        <dbReference type="Pfam" id="PF09992"/>
    </source>
</evidence>
<organism evidence="3 4">
    <name type="scientific">Draconibacterium aestuarii</name>
    <dbReference type="NCBI Taxonomy" id="2998507"/>
    <lineage>
        <taxon>Bacteria</taxon>
        <taxon>Pseudomonadati</taxon>
        <taxon>Bacteroidota</taxon>
        <taxon>Bacteroidia</taxon>
        <taxon>Marinilabiliales</taxon>
        <taxon>Prolixibacteraceae</taxon>
        <taxon>Draconibacterium</taxon>
    </lineage>
</organism>
<keyword evidence="4" id="KW-1185">Reference proteome</keyword>
<evidence type="ECO:0000256" key="1">
    <source>
        <dbReference type="SAM" id="SignalP"/>
    </source>
</evidence>
<dbReference type="InterPro" id="IPR018711">
    <property type="entry name" value="NAGPA"/>
</dbReference>
<feature type="domain" description="Phosphodiester glycosidase" evidence="2">
    <location>
        <begin position="89"/>
        <end position="273"/>
    </location>
</feature>
<dbReference type="GO" id="GO:0016798">
    <property type="term" value="F:hydrolase activity, acting on glycosyl bonds"/>
    <property type="evidence" value="ECO:0007669"/>
    <property type="project" value="UniProtKB-KW"/>
</dbReference>
<accession>A0A9X3FA57</accession>
<feature type="signal peptide" evidence="1">
    <location>
        <begin position="1"/>
        <end position="21"/>
    </location>
</feature>
<dbReference type="EMBL" id="JAPOHD010000068">
    <property type="protein sequence ID" value="MCY1723349.1"/>
    <property type="molecule type" value="Genomic_DNA"/>
</dbReference>
<sequence length="277" mass="31137">MLKKNIPLFFLILLTISVANAQNKNYINEQTELAGDSIYYTQIITDTIFDSRQIISLLIVPNKALNRFNIEFGYSQTELSTTSSFAKSNNALAAVNGGFFNMDDGGSVTYFEINDTVINKSRDPELKWGITDSIINGAIVLTYDNHIIIEPCRSEQFYESSKKELAVLLTGPVLLKNSKETIFPDMKFVKNRHPRTCLCKTEEALVCITIDGRTKEAEGMSLYELQKFLKEIGCIDAINLDGGGSTTMWIRNREVVNHPSGKEERKVANVLMILDKN</sequence>
<keyword evidence="3" id="KW-0378">Hydrolase</keyword>
<dbReference type="PANTHER" id="PTHR40446:SF2">
    <property type="entry name" value="N-ACETYLGLUCOSAMINE-1-PHOSPHODIESTER ALPHA-N-ACETYLGLUCOSAMINIDASE"/>
    <property type="match status" value="1"/>
</dbReference>
<name>A0A9X3FA57_9BACT</name>